<dbReference type="AlphaFoldDB" id="A0A5C3KPP2"/>
<dbReference type="SUPFAM" id="SSF52047">
    <property type="entry name" value="RNI-like"/>
    <property type="match status" value="1"/>
</dbReference>
<dbReference type="PROSITE" id="PS50181">
    <property type="entry name" value="FBOX"/>
    <property type="match status" value="1"/>
</dbReference>
<accession>A0A5C3KPP2</accession>
<keyword evidence="3" id="KW-1185">Reference proteome</keyword>
<evidence type="ECO:0000313" key="3">
    <source>
        <dbReference type="Proteomes" id="UP000307440"/>
    </source>
</evidence>
<dbReference type="Gene3D" id="3.80.10.10">
    <property type="entry name" value="Ribonuclease Inhibitor"/>
    <property type="match status" value="1"/>
</dbReference>
<proteinExistence type="predicted"/>
<evidence type="ECO:0000313" key="2">
    <source>
        <dbReference type="EMBL" id="TFK22107.1"/>
    </source>
</evidence>
<name>A0A5C3KPP2_COPMA</name>
<dbReference type="InterPro" id="IPR032675">
    <property type="entry name" value="LRR_dom_sf"/>
</dbReference>
<evidence type="ECO:0000259" key="1">
    <source>
        <dbReference type="PROSITE" id="PS50181"/>
    </source>
</evidence>
<dbReference type="InterPro" id="IPR001810">
    <property type="entry name" value="F-box_dom"/>
</dbReference>
<sequence length="503" mass="56455">MSELPPELWALIARHLPSDTVIGLMGLNRCFRKLALDELYRTLTVTPISRSLQKCLARLGKQDHLAQRVRSVVIHPLEADTDHRPSKMNPSLRIMNRLILVPPAQLYDRITGKSIAPRLEASVARISAIGLLNKVLPRLKNITNLTIIRNNLTIKADCKCLGCEFGYYPISNIPWALYAPNLQCLNLVILAGDGELFQLPRDITFPNLIELALQVKFSSHAADSQFSQTIAYFVHHVCTTLKAFKLSVDGHSSNWVDTIFDTLPTFPLLQSLEVSSCTSSIPFIRRYSQTLQNLAYNAGCHDTADLLSDINFTSLQSLSINLMCNHSSWWSKASPMLVSTLATLRTLQLHTFASHDRLEAFLTAVAKIGECDGEQNSVEDVRLSAYDISWNTLPLIAQAFPSLRSLTLIISSLDVHCSSEKYETISYTLEEFHSRSPELILKTREMFADLPQPWGLEHVVIEHQVCSTQLVRIWGLMSLLSECVESIRNVNFYGNGDIPSHDE</sequence>
<dbReference type="OrthoDB" id="3071584at2759"/>
<gene>
    <name evidence="2" type="ORF">FA15DRAFT_758235</name>
</gene>
<reference evidence="2 3" key="1">
    <citation type="journal article" date="2019" name="Nat. Ecol. Evol.">
        <title>Megaphylogeny resolves global patterns of mushroom evolution.</title>
        <authorList>
            <person name="Varga T."/>
            <person name="Krizsan K."/>
            <person name="Foldi C."/>
            <person name="Dima B."/>
            <person name="Sanchez-Garcia M."/>
            <person name="Sanchez-Ramirez S."/>
            <person name="Szollosi G.J."/>
            <person name="Szarkandi J.G."/>
            <person name="Papp V."/>
            <person name="Albert L."/>
            <person name="Andreopoulos W."/>
            <person name="Angelini C."/>
            <person name="Antonin V."/>
            <person name="Barry K.W."/>
            <person name="Bougher N.L."/>
            <person name="Buchanan P."/>
            <person name="Buyck B."/>
            <person name="Bense V."/>
            <person name="Catcheside P."/>
            <person name="Chovatia M."/>
            <person name="Cooper J."/>
            <person name="Damon W."/>
            <person name="Desjardin D."/>
            <person name="Finy P."/>
            <person name="Geml J."/>
            <person name="Haridas S."/>
            <person name="Hughes K."/>
            <person name="Justo A."/>
            <person name="Karasinski D."/>
            <person name="Kautmanova I."/>
            <person name="Kiss B."/>
            <person name="Kocsube S."/>
            <person name="Kotiranta H."/>
            <person name="LaButti K.M."/>
            <person name="Lechner B.E."/>
            <person name="Liimatainen K."/>
            <person name="Lipzen A."/>
            <person name="Lukacs Z."/>
            <person name="Mihaltcheva S."/>
            <person name="Morgado L.N."/>
            <person name="Niskanen T."/>
            <person name="Noordeloos M.E."/>
            <person name="Ohm R.A."/>
            <person name="Ortiz-Santana B."/>
            <person name="Ovrebo C."/>
            <person name="Racz N."/>
            <person name="Riley R."/>
            <person name="Savchenko A."/>
            <person name="Shiryaev A."/>
            <person name="Soop K."/>
            <person name="Spirin V."/>
            <person name="Szebenyi C."/>
            <person name="Tomsovsky M."/>
            <person name="Tulloss R.E."/>
            <person name="Uehling J."/>
            <person name="Grigoriev I.V."/>
            <person name="Vagvolgyi C."/>
            <person name="Papp T."/>
            <person name="Martin F.M."/>
            <person name="Miettinen O."/>
            <person name="Hibbett D.S."/>
            <person name="Nagy L.G."/>
        </authorList>
    </citation>
    <scope>NUCLEOTIDE SEQUENCE [LARGE SCALE GENOMIC DNA]</scope>
    <source>
        <strain evidence="2 3">CBS 121175</strain>
    </source>
</reference>
<organism evidence="2 3">
    <name type="scientific">Coprinopsis marcescibilis</name>
    <name type="common">Agaric fungus</name>
    <name type="synonym">Psathyrella marcescibilis</name>
    <dbReference type="NCBI Taxonomy" id="230819"/>
    <lineage>
        <taxon>Eukaryota</taxon>
        <taxon>Fungi</taxon>
        <taxon>Dikarya</taxon>
        <taxon>Basidiomycota</taxon>
        <taxon>Agaricomycotina</taxon>
        <taxon>Agaricomycetes</taxon>
        <taxon>Agaricomycetidae</taxon>
        <taxon>Agaricales</taxon>
        <taxon>Agaricineae</taxon>
        <taxon>Psathyrellaceae</taxon>
        <taxon>Coprinopsis</taxon>
    </lineage>
</organism>
<dbReference type="Proteomes" id="UP000307440">
    <property type="component" value="Unassembled WGS sequence"/>
</dbReference>
<protein>
    <recommendedName>
        <fullName evidence="1">F-box domain-containing protein</fullName>
    </recommendedName>
</protein>
<feature type="domain" description="F-box" evidence="1">
    <location>
        <begin position="1"/>
        <end position="43"/>
    </location>
</feature>
<dbReference type="EMBL" id="ML210249">
    <property type="protein sequence ID" value="TFK22107.1"/>
    <property type="molecule type" value="Genomic_DNA"/>
</dbReference>